<feature type="non-terminal residue" evidence="1">
    <location>
        <position position="105"/>
    </location>
</feature>
<dbReference type="AlphaFoldDB" id="A0A1A7YBJ6"/>
<feature type="non-terminal residue" evidence="1">
    <location>
        <position position="1"/>
    </location>
</feature>
<dbReference type="EMBL" id="HADW01003543">
    <property type="protein sequence ID" value="SBP04943.1"/>
    <property type="molecule type" value="Transcribed_RNA"/>
</dbReference>
<reference evidence="1" key="1">
    <citation type="submission" date="2016-05" db="EMBL/GenBank/DDBJ databases">
        <authorList>
            <person name="Lavstsen T."/>
            <person name="Jespersen J.S."/>
        </authorList>
    </citation>
    <scope>NUCLEOTIDE SEQUENCE</scope>
    <source>
        <tissue evidence="1">Brain</tissue>
    </source>
</reference>
<accession>A0A1A7YBJ6</accession>
<dbReference type="EMBL" id="HADX01005406">
    <property type="protein sequence ID" value="SBP27638.1"/>
    <property type="molecule type" value="Transcribed_RNA"/>
</dbReference>
<protein>
    <submittedName>
        <fullName evidence="1">Zinc finger protein 862</fullName>
    </submittedName>
</protein>
<proteinExistence type="predicted"/>
<reference evidence="1" key="2">
    <citation type="submission" date="2016-06" db="EMBL/GenBank/DDBJ databases">
        <title>The genome of a short-lived fish provides insights into sex chromosome evolution and the genetic control of aging.</title>
        <authorList>
            <person name="Reichwald K."/>
            <person name="Felder M."/>
            <person name="Petzold A."/>
            <person name="Koch P."/>
            <person name="Groth M."/>
            <person name="Platzer M."/>
        </authorList>
    </citation>
    <scope>NUCLEOTIDE SEQUENCE</scope>
    <source>
        <tissue evidence="1">Brain</tissue>
    </source>
</reference>
<organism evidence="1">
    <name type="scientific">Iconisemion striatum</name>
    <dbReference type="NCBI Taxonomy" id="60296"/>
    <lineage>
        <taxon>Eukaryota</taxon>
        <taxon>Metazoa</taxon>
        <taxon>Chordata</taxon>
        <taxon>Craniata</taxon>
        <taxon>Vertebrata</taxon>
        <taxon>Euteleostomi</taxon>
        <taxon>Actinopterygii</taxon>
        <taxon>Neopterygii</taxon>
        <taxon>Teleostei</taxon>
        <taxon>Neoteleostei</taxon>
        <taxon>Acanthomorphata</taxon>
        <taxon>Ovalentaria</taxon>
        <taxon>Atherinomorphae</taxon>
        <taxon>Cyprinodontiformes</taxon>
        <taxon>Nothobranchiidae</taxon>
        <taxon>Iconisemion</taxon>
    </lineage>
</organism>
<evidence type="ECO:0000313" key="1">
    <source>
        <dbReference type="EMBL" id="SBP27638.1"/>
    </source>
</evidence>
<name>A0A1A7YBJ6_9TELE</name>
<sequence length="105" mass="11694">PNASKLLHLASKIWSTIRHMVSKCLQQVSYVYQSSSMDFCDAPLPPACDIHTQAYAKSERCTLRNFRLSHSLFIRVAVSFVLKLAANCGGFELESASLKKENSSN</sequence>
<gene>
    <name evidence="1" type="primary">ZNF862</name>
</gene>